<feature type="non-terminal residue" evidence="2">
    <location>
        <position position="1"/>
    </location>
</feature>
<dbReference type="AlphaFoldDB" id="X1B1Q5"/>
<dbReference type="Gene3D" id="3.40.109.10">
    <property type="entry name" value="NADH Oxidase"/>
    <property type="match status" value="1"/>
</dbReference>
<dbReference type="InterPro" id="IPR029479">
    <property type="entry name" value="Nitroreductase"/>
</dbReference>
<dbReference type="InterPro" id="IPR020051">
    <property type="entry name" value="SagB-type_dehydrogenase"/>
</dbReference>
<dbReference type="NCBIfam" id="TIGR03605">
    <property type="entry name" value="antibiot_sagB"/>
    <property type="match status" value="1"/>
</dbReference>
<accession>X1B1Q5</accession>
<dbReference type="CDD" id="cd02142">
    <property type="entry name" value="McbC_SagB-like_oxidoreductase"/>
    <property type="match status" value="1"/>
</dbReference>
<dbReference type="Pfam" id="PF00881">
    <property type="entry name" value="Nitroreductase"/>
    <property type="match status" value="1"/>
</dbReference>
<dbReference type="GO" id="GO:0016491">
    <property type="term" value="F:oxidoreductase activity"/>
    <property type="evidence" value="ECO:0007669"/>
    <property type="project" value="InterPro"/>
</dbReference>
<sequence>ILGILALGCGGELGSIEEEPVEVKLPAARLVGDLSVEEALALRRSVRAYREEPLTLAELAQLLWAAQGITADWGARTAPSAGATYPLQVYVVVGEVTGLEAGLYVYRPAGHHLVRRKAGDLRAELASAALGQGWVRAAPVSLVIVARYERTTGRYGERGVRYVHIEVGHVGQDVYLQAQALGLGTVMVGAFDDQDVKTLLGIEEEPLAIMPVGRPAD</sequence>
<comment type="caution">
    <text evidence="2">The sequence shown here is derived from an EMBL/GenBank/DDBJ whole genome shotgun (WGS) entry which is preliminary data.</text>
</comment>
<dbReference type="EMBL" id="BART01013120">
    <property type="protein sequence ID" value="GAG88870.1"/>
    <property type="molecule type" value="Genomic_DNA"/>
</dbReference>
<name>X1B1Q5_9ZZZZ</name>
<dbReference type="PANTHER" id="PTHR43745:SF2">
    <property type="entry name" value="NITROREDUCTASE MJ1384-RELATED"/>
    <property type="match status" value="1"/>
</dbReference>
<dbReference type="PANTHER" id="PTHR43745">
    <property type="entry name" value="NITROREDUCTASE MJ1384-RELATED"/>
    <property type="match status" value="1"/>
</dbReference>
<evidence type="ECO:0000259" key="1">
    <source>
        <dbReference type="Pfam" id="PF00881"/>
    </source>
</evidence>
<gene>
    <name evidence="2" type="ORF">S01H4_27017</name>
</gene>
<dbReference type="InterPro" id="IPR000415">
    <property type="entry name" value="Nitroreductase-like"/>
</dbReference>
<dbReference type="InterPro" id="IPR052544">
    <property type="entry name" value="Bacteriocin_Proc_Enz"/>
</dbReference>
<proteinExistence type="predicted"/>
<dbReference type="SUPFAM" id="SSF55469">
    <property type="entry name" value="FMN-dependent nitroreductase-like"/>
    <property type="match status" value="1"/>
</dbReference>
<reference evidence="2" key="1">
    <citation type="journal article" date="2014" name="Front. Microbiol.">
        <title>High frequency of phylogenetically diverse reductive dehalogenase-homologous genes in deep subseafloor sedimentary metagenomes.</title>
        <authorList>
            <person name="Kawai M."/>
            <person name="Futagami T."/>
            <person name="Toyoda A."/>
            <person name="Takaki Y."/>
            <person name="Nishi S."/>
            <person name="Hori S."/>
            <person name="Arai W."/>
            <person name="Tsubouchi T."/>
            <person name="Morono Y."/>
            <person name="Uchiyama I."/>
            <person name="Ito T."/>
            <person name="Fujiyama A."/>
            <person name="Inagaki F."/>
            <person name="Takami H."/>
        </authorList>
    </citation>
    <scope>NUCLEOTIDE SEQUENCE</scope>
    <source>
        <strain evidence="2">Expedition CK06-06</strain>
    </source>
</reference>
<evidence type="ECO:0000313" key="2">
    <source>
        <dbReference type="EMBL" id="GAG88870.1"/>
    </source>
</evidence>
<feature type="domain" description="Nitroreductase" evidence="1">
    <location>
        <begin position="43"/>
        <end position="214"/>
    </location>
</feature>
<organism evidence="2">
    <name type="scientific">marine sediment metagenome</name>
    <dbReference type="NCBI Taxonomy" id="412755"/>
    <lineage>
        <taxon>unclassified sequences</taxon>
        <taxon>metagenomes</taxon>
        <taxon>ecological metagenomes</taxon>
    </lineage>
</organism>
<protein>
    <recommendedName>
        <fullName evidence="1">Nitroreductase domain-containing protein</fullName>
    </recommendedName>
</protein>